<feature type="signal peptide" evidence="2">
    <location>
        <begin position="1"/>
        <end position="20"/>
    </location>
</feature>
<protein>
    <recommendedName>
        <fullName evidence="5">Bacterial Ig-like domain-containing protein</fullName>
    </recommendedName>
</protein>
<evidence type="ECO:0000256" key="1">
    <source>
        <dbReference type="SAM" id="Phobius"/>
    </source>
</evidence>
<dbReference type="AlphaFoldDB" id="A0A1F8DHN1"/>
<feature type="transmembrane region" description="Helical" evidence="1">
    <location>
        <begin position="254"/>
        <end position="277"/>
    </location>
</feature>
<evidence type="ECO:0000313" key="3">
    <source>
        <dbReference type="EMBL" id="OGM88103.1"/>
    </source>
</evidence>
<keyword evidence="1" id="KW-1133">Transmembrane helix</keyword>
<gene>
    <name evidence="3" type="ORF">A2594_01940</name>
</gene>
<feature type="chain" id="PRO_5009535137" description="Bacterial Ig-like domain-containing protein" evidence="2">
    <location>
        <begin position="21"/>
        <end position="315"/>
    </location>
</feature>
<dbReference type="EMBL" id="MGIK01000016">
    <property type="protein sequence ID" value="OGM88103.1"/>
    <property type="molecule type" value="Genomic_DNA"/>
</dbReference>
<accession>A0A1F8DHN1</accession>
<evidence type="ECO:0008006" key="5">
    <source>
        <dbReference type="Google" id="ProtNLM"/>
    </source>
</evidence>
<dbReference type="Proteomes" id="UP000176775">
    <property type="component" value="Unassembled WGS sequence"/>
</dbReference>
<name>A0A1F8DHN1_9BACT</name>
<keyword evidence="2" id="KW-0732">Signal</keyword>
<keyword evidence="1" id="KW-0472">Membrane</keyword>
<evidence type="ECO:0000256" key="2">
    <source>
        <dbReference type="SAM" id="SignalP"/>
    </source>
</evidence>
<evidence type="ECO:0000313" key="4">
    <source>
        <dbReference type="Proteomes" id="UP000176775"/>
    </source>
</evidence>
<organism evidence="3 4">
    <name type="scientific">Candidatus Woesebacteria bacterium RIFOXYD1_FULL_41_28</name>
    <dbReference type="NCBI Taxonomy" id="1802550"/>
    <lineage>
        <taxon>Bacteria</taxon>
        <taxon>Candidatus Woeseibacteriota</taxon>
    </lineage>
</organism>
<reference evidence="3 4" key="1">
    <citation type="journal article" date="2016" name="Nat. Commun.">
        <title>Thousands of microbial genomes shed light on interconnected biogeochemical processes in an aquifer system.</title>
        <authorList>
            <person name="Anantharaman K."/>
            <person name="Brown C.T."/>
            <person name="Hug L.A."/>
            <person name="Sharon I."/>
            <person name="Castelle C.J."/>
            <person name="Probst A.J."/>
            <person name="Thomas B.C."/>
            <person name="Singh A."/>
            <person name="Wilkins M.J."/>
            <person name="Karaoz U."/>
            <person name="Brodie E.L."/>
            <person name="Williams K.H."/>
            <person name="Hubbard S.S."/>
            <person name="Banfield J.F."/>
        </authorList>
    </citation>
    <scope>NUCLEOTIDE SEQUENCE [LARGE SCALE GENOMIC DNA]</scope>
</reference>
<comment type="caution">
    <text evidence="3">The sequence shown here is derived from an EMBL/GenBank/DDBJ whole genome shotgun (WGS) entry which is preliminary data.</text>
</comment>
<proteinExistence type="predicted"/>
<sequence>MKLKLSFALAILILFSEANGAQSAILSPEKVIVRPNIIVSATIGIPKMTIWGYGPPQSRVELSGIGVDQNTNSGANGYYSFDLVYLPNTSNFPELCITAIDSERRVTPPTCIPPIGSGNYFFNVGPVILPPTISIGAPETNLGSEVSTQGKTIPNSTVEIKLARPEIKKGVLGFQLVRQVLAYYIPNYTIISDTDGNYSFNMPTNDSTTWRVFAITKYTDGNKSPKSNTLKFETLSQGRYLWESFWTYMKTFLVWPRILLLQLLIILVLVAITLIVIRKRKRDGKKTIISQNDQKYSNIVERYQELLRSKKVNQN</sequence>
<keyword evidence="1" id="KW-0812">Transmembrane</keyword>